<dbReference type="EMBL" id="MHQC01000002">
    <property type="protein sequence ID" value="OGZ95919.1"/>
    <property type="molecule type" value="Genomic_DNA"/>
</dbReference>
<accession>A0A1G2K912</accession>
<name>A0A1G2K912_9BACT</name>
<evidence type="ECO:0000313" key="2">
    <source>
        <dbReference type="Proteomes" id="UP000177152"/>
    </source>
</evidence>
<reference evidence="1 2" key="1">
    <citation type="journal article" date="2016" name="Nat. Commun.">
        <title>Thousands of microbial genomes shed light on interconnected biogeochemical processes in an aquifer system.</title>
        <authorList>
            <person name="Anantharaman K."/>
            <person name="Brown C.T."/>
            <person name="Hug L.A."/>
            <person name="Sharon I."/>
            <person name="Castelle C.J."/>
            <person name="Probst A.J."/>
            <person name="Thomas B.C."/>
            <person name="Singh A."/>
            <person name="Wilkins M.J."/>
            <person name="Karaoz U."/>
            <person name="Brodie E.L."/>
            <person name="Williams K.H."/>
            <person name="Hubbard S.S."/>
            <person name="Banfield J.F."/>
        </authorList>
    </citation>
    <scope>NUCLEOTIDE SEQUENCE [LARGE SCALE GENOMIC DNA]</scope>
</reference>
<dbReference type="Gene3D" id="3.40.50.2000">
    <property type="entry name" value="Glycogen Phosphorylase B"/>
    <property type="match status" value="1"/>
</dbReference>
<proteinExistence type="predicted"/>
<gene>
    <name evidence="1" type="ORF">A2633_02440</name>
</gene>
<protein>
    <recommendedName>
        <fullName evidence="3">Glycosyl transferase family 28 C-terminal domain-containing protein</fullName>
    </recommendedName>
</protein>
<evidence type="ECO:0008006" key="3">
    <source>
        <dbReference type="Google" id="ProtNLM"/>
    </source>
</evidence>
<dbReference type="Proteomes" id="UP000177152">
    <property type="component" value="Unassembled WGS sequence"/>
</dbReference>
<evidence type="ECO:0000313" key="1">
    <source>
        <dbReference type="EMBL" id="OGZ95919.1"/>
    </source>
</evidence>
<comment type="caution">
    <text evidence="1">The sequence shown here is derived from an EMBL/GenBank/DDBJ whole genome shotgun (WGS) entry which is preliminary data.</text>
</comment>
<sequence length="373" mass="42265">MKKFMKNSLKKVFIAALGPGEISQGMAFAKYALSKGSAVSFAVLRKSNLPFLPKTSARFQKLLAPTPRKLNALVEKSRPDVLVLCNSKMFSWDAYFINHPPDPKPLTVSIDSNWLFFKESPYQSLPWTDRHYINLPKKVFRFGQKEFGGHYRISHEMLKKIKVVGMIPSYKSLPARVRSPIRRKYAKPGEKLIFLYASVGGLIKPEVFGTLTDVVEALCGQSCRIRVVHAGDYGLPRREQRRYPWLTYAGPVTTDEFYAILASSDLIFQHQGLGTLAQAISAGVPAIANVKDVRDERSPWHAHAWEVEPFARAGACMFFSFSDPIKKIITAIESLLYDEKKRQRMRQDQKAIYSAGELVVFEDIKRLLNCASR</sequence>
<dbReference type="SUPFAM" id="SSF53756">
    <property type="entry name" value="UDP-Glycosyltransferase/glycogen phosphorylase"/>
    <property type="match status" value="1"/>
</dbReference>
<dbReference type="AlphaFoldDB" id="A0A1G2K912"/>
<organism evidence="1 2">
    <name type="scientific">Candidatus Sungbacteria bacterium RIFCSPHIGHO2_01_FULL_47_32</name>
    <dbReference type="NCBI Taxonomy" id="1802264"/>
    <lineage>
        <taxon>Bacteria</taxon>
        <taxon>Candidatus Sungiibacteriota</taxon>
    </lineage>
</organism>